<protein>
    <submittedName>
        <fullName evidence="1">Uncharacterized protein</fullName>
    </submittedName>
</protein>
<dbReference type="AlphaFoldDB" id="A0A0B6XYS6"/>
<gene>
    <name evidence="1" type="primary">ORF6966</name>
</gene>
<feature type="non-terminal residue" evidence="1">
    <location>
        <position position="72"/>
    </location>
</feature>
<dbReference type="EMBL" id="HACG01002372">
    <property type="protein sequence ID" value="CEK49237.1"/>
    <property type="molecule type" value="Transcribed_RNA"/>
</dbReference>
<proteinExistence type="predicted"/>
<accession>A0A0B6XYS6</accession>
<reference evidence="1" key="1">
    <citation type="submission" date="2014-12" db="EMBL/GenBank/DDBJ databases">
        <title>Insight into the proteome of Arion vulgaris.</title>
        <authorList>
            <person name="Aradska J."/>
            <person name="Bulat T."/>
            <person name="Smidak R."/>
            <person name="Sarate P."/>
            <person name="Gangsoo J."/>
            <person name="Sialana F."/>
            <person name="Bilban M."/>
            <person name="Lubec G."/>
        </authorList>
    </citation>
    <scope>NUCLEOTIDE SEQUENCE</scope>
    <source>
        <tissue evidence="1">Skin</tissue>
    </source>
</reference>
<name>A0A0B6XYS6_9EUPU</name>
<evidence type="ECO:0000313" key="1">
    <source>
        <dbReference type="EMBL" id="CEK49237.1"/>
    </source>
</evidence>
<organism evidence="1">
    <name type="scientific">Arion vulgaris</name>
    <dbReference type="NCBI Taxonomy" id="1028688"/>
    <lineage>
        <taxon>Eukaryota</taxon>
        <taxon>Metazoa</taxon>
        <taxon>Spiralia</taxon>
        <taxon>Lophotrochozoa</taxon>
        <taxon>Mollusca</taxon>
        <taxon>Gastropoda</taxon>
        <taxon>Heterobranchia</taxon>
        <taxon>Euthyneura</taxon>
        <taxon>Panpulmonata</taxon>
        <taxon>Eupulmonata</taxon>
        <taxon>Stylommatophora</taxon>
        <taxon>Helicina</taxon>
        <taxon>Arionoidea</taxon>
        <taxon>Arionidae</taxon>
        <taxon>Arion</taxon>
    </lineage>
</organism>
<feature type="non-terminal residue" evidence="1">
    <location>
        <position position="1"/>
    </location>
</feature>
<sequence length="72" mass="8376">LMGRLKQTILSSVIVKERLRLKQSILSSAIVKERIKERNLHARFNIVIRKQSSLSIHDSFPPAIIVLMYDIY</sequence>